<evidence type="ECO:0000256" key="5">
    <source>
        <dbReference type="ARBA" id="ARBA00022801"/>
    </source>
</evidence>
<keyword evidence="6" id="KW-0904">Protein phosphatase</keyword>
<evidence type="ECO:0000259" key="9">
    <source>
        <dbReference type="PROSITE" id="PS50055"/>
    </source>
</evidence>
<dbReference type="Proteomes" id="UP000823561">
    <property type="component" value="Chromosome 4"/>
</dbReference>
<dbReference type="PRINTS" id="PR00700">
    <property type="entry name" value="PRTYPHPHTASE"/>
</dbReference>
<dbReference type="PROSITE" id="PS00383">
    <property type="entry name" value="TYR_PHOSPHATASE_1"/>
    <property type="match status" value="1"/>
</dbReference>
<dbReference type="Gene3D" id="3.90.190.10">
    <property type="entry name" value="Protein tyrosine phosphatase superfamily"/>
    <property type="match status" value="1"/>
</dbReference>
<feature type="compositionally biased region" description="Polar residues" evidence="8">
    <location>
        <begin position="877"/>
        <end position="886"/>
    </location>
</feature>
<feature type="region of interest" description="Disordered" evidence="8">
    <location>
        <begin position="568"/>
        <end position="614"/>
    </location>
</feature>
<dbReference type="PROSITE" id="PS50056">
    <property type="entry name" value="TYR_PHOSPHATASE_2"/>
    <property type="match status" value="1"/>
</dbReference>
<dbReference type="PANTHER" id="PTHR45983">
    <property type="entry name" value="TYROSINE PHOSPHATSE N18, PUTATIVE-RELATED"/>
    <property type="match status" value="1"/>
</dbReference>
<keyword evidence="4" id="KW-0597">Phosphoprotein</keyword>
<reference evidence="11" key="1">
    <citation type="submission" date="2020-10" db="EMBL/GenBank/DDBJ databases">
        <title>Chromosome-scale genome assembly of the Allis shad, Alosa alosa.</title>
        <authorList>
            <person name="Margot Z."/>
            <person name="Christophe K."/>
            <person name="Cabau C."/>
            <person name="Louis A."/>
            <person name="Berthelot C."/>
            <person name="Parey E."/>
            <person name="Roest Crollius H."/>
            <person name="Montfort J."/>
            <person name="Robinson-Rechavi M."/>
            <person name="Bucao C."/>
            <person name="Bouchez O."/>
            <person name="Gislard M."/>
            <person name="Lluch J."/>
            <person name="Milhes M."/>
            <person name="Lampietro C."/>
            <person name="Lopez Roques C."/>
            <person name="Donnadieu C."/>
            <person name="Braasch I."/>
            <person name="Desvignes T."/>
            <person name="Postlethwait J."/>
            <person name="Bobe J."/>
            <person name="Guiguen Y."/>
        </authorList>
    </citation>
    <scope>NUCLEOTIDE SEQUENCE</scope>
    <source>
        <strain evidence="11">M-15738</strain>
        <tissue evidence="11">Blood</tissue>
    </source>
</reference>
<feature type="compositionally biased region" description="Polar residues" evidence="8">
    <location>
        <begin position="402"/>
        <end position="416"/>
    </location>
</feature>
<evidence type="ECO:0000256" key="2">
    <source>
        <dbReference type="ARBA" id="ARBA00013064"/>
    </source>
</evidence>
<keyword evidence="12" id="KW-1185">Reference proteome</keyword>
<comment type="similarity">
    <text evidence="7">Belongs to the protein-tyrosine phosphatase family. Non-receptor class 4 subfamily.</text>
</comment>
<feature type="compositionally biased region" description="Pro residues" evidence="8">
    <location>
        <begin position="602"/>
        <end position="611"/>
    </location>
</feature>
<dbReference type="GO" id="GO:0004726">
    <property type="term" value="F:non-membrane spanning protein tyrosine phosphatase activity"/>
    <property type="evidence" value="ECO:0007669"/>
    <property type="project" value="InterPro"/>
</dbReference>
<dbReference type="GO" id="GO:0005737">
    <property type="term" value="C:cytoplasm"/>
    <property type="evidence" value="ECO:0007669"/>
    <property type="project" value="UniProtKB-SubCell"/>
</dbReference>
<feature type="compositionally biased region" description="Pro residues" evidence="8">
    <location>
        <begin position="985"/>
        <end position="995"/>
    </location>
</feature>
<dbReference type="GO" id="GO:0050868">
    <property type="term" value="P:negative regulation of T cell activation"/>
    <property type="evidence" value="ECO:0007669"/>
    <property type="project" value="TreeGrafter"/>
</dbReference>
<dbReference type="Pfam" id="PF00102">
    <property type="entry name" value="Y_phosphatase"/>
    <property type="match status" value="1"/>
</dbReference>
<feature type="region of interest" description="Disordered" evidence="8">
    <location>
        <begin position="641"/>
        <end position="664"/>
    </location>
</feature>
<dbReference type="InterPro" id="IPR000387">
    <property type="entry name" value="Tyr_Pase_dom"/>
</dbReference>
<feature type="region of interest" description="Disordered" evidence="8">
    <location>
        <begin position="939"/>
        <end position="996"/>
    </location>
</feature>
<accession>A0AAV6H8U5</accession>
<feature type="compositionally biased region" description="Polar residues" evidence="8">
    <location>
        <begin position="642"/>
        <end position="654"/>
    </location>
</feature>
<feature type="compositionally biased region" description="Pro residues" evidence="8">
    <location>
        <begin position="736"/>
        <end position="746"/>
    </location>
</feature>
<dbReference type="InterPro" id="IPR000242">
    <property type="entry name" value="PTP_cat"/>
</dbReference>
<dbReference type="InterPro" id="IPR029021">
    <property type="entry name" value="Prot-tyrosine_phosphatase-like"/>
</dbReference>
<dbReference type="EC" id="3.1.3.48" evidence="2"/>
<feature type="region of interest" description="Disordered" evidence="8">
    <location>
        <begin position="389"/>
        <end position="418"/>
    </location>
</feature>
<organism evidence="11 12">
    <name type="scientific">Alosa alosa</name>
    <name type="common">allis shad</name>
    <dbReference type="NCBI Taxonomy" id="278164"/>
    <lineage>
        <taxon>Eukaryota</taxon>
        <taxon>Metazoa</taxon>
        <taxon>Chordata</taxon>
        <taxon>Craniata</taxon>
        <taxon>Vertebrata</taxon>
        <taxon>Euteleostomi</taxon>
        <taxon>Actinopterygii</taxon>
        <taxon>Neopterygii</taxon>
        <taxon>Teleostei</taxon>
        <taxon>Clupei</taxon>
        <taxon>Clupeiformes</taxon>
        <taxon>Clupeoidei</taxon>
        <taxon>Clupeidae</taxon>
        <taxon>Alosa</taxon>
    </lineage>
</organism>
<dbReference type="InterPro" id="IPR016130">
    <property type="entry name" value="Tyr_Pase_AS"/>
</dbReference>
<evidence type="ECO:0000313" key="12">
    <source>
        <dbReference type="Proteomes" id="UP000823561"/>
    </source>
</evidence>
<feature type="domain" description="Tyrosine-protein phosphatase" evidence="9">
    <location>
        <begin position="28"/>
        <end position="293"/>
    </location>
</feature>
<evidence type="ECO:0000313" key="11">
    <source>
        <dbReference type="EMBL" id="KAG5281831.1"/>
    </source>
</evidence>
<feature type="domain" description="Tyrosine specific protein phosphatases" evidence="10">
    <location>
        <begin position="207"/>
        <end position="284"/>
    </location>
</feature>
<evidence type="ECO:0000256" key="3">
    <source>
        <dbReference type="ARBA" id="ARBA00022490"/>
    </source>
</evidence>
<proteinExistence type="inferred from homology"/>
<comment type="subcellular location">
    <subcellularLocation>
        <location evidence="1">Cytoplasm</location>
    </subcellularLocation>
</comment>
<comment type="caution">
    <text evidence="11">The sequence shown here is derived from an EMBL/GenBank/DDBJ whole genome shotgun (WGS) entry which is preliminary data.</text>
</comment>
<evidence type="ECO:0000259" key="10">
    <source>
        <dbReference type="PROSITE" id="PS50056"/>
    </source>
</evidence>
<keyword evidence="3" id="KW-0963">Cytoplasm</keyword>
<dbReference type="InterPro" id="IPR047170">
    <property type="entry name" value="PTN12/18/22"/>
</dbReference>
<dbReference type="FunFam" id="3.90.190.10:FF:000045">
    <property type="entry name" value="Tyrosine-protein phosphatase non-receptor type 12"/>
    <property type="match status" value="1"/>
</dbReference>
<keyword evidence="5" id="KW-0378">Hydrolase</keyword>
<dbReference type="EMBL" id="JADWDJ010000004">
    <property type="protein sequence ID" value="KAG5281831.1"/>
    <property type="molecule type" value="Genomic_DNA"/>
</dbReference>
<feature type="region of interest" description="Disordered" evidence="8">
    <location>
        <begin position="729"/>
        <end position="748"/>
    </location>
</feature>
<gene>
    <name evidence="11" type="ORF">AALO_G00049280</name>
</gene>
<dbReference type="PANTHER" id="PTHR45983:SF1">
    <property type="entry name" value="TYROSINE-PROTEIN PHOSPHATASE NON-RECEPTOR TYPE 22"/>
    <property type="match status" value="1"/>
</dbReference>
<dbReference type="SMART" id="SM00194">
    <property type="entry name" value="PTPc"/>
    <property type="match status" value="1"/>
</dbReference>
<dbReference type="GO" id="GO:0005634">
    <property type="term" value="C:nucleus"/>
    <property type="evidence" value="ECO:0007669"/>
    <property type="project" value="TreeGrafter"/>
</dbReference>
<evidence type="ECO:0000256" key="6">
    <source>
        <dbReference type="ARBA" id="ARBA00022912"/>
    </source>
</evidence>
<evidence type="ECO:0000256" key="1">
    <source>
        <dbReference type="ARBA" id="ARBA00004496"/>
    </source>
</evidence>
<sequence length="1023" mass="112661">MDPQVPILKGFLTEVACKETGQEAENSYNGEFARLKRQSTKIRTDKIFPTKAAEKQENVKKNRYKDIVPFDHSRVRITLNISNGDSDYINASFIKGVSGQKAYIATQGPLPHTVLDYWRMLWQYNVQVVVMACREFEMGRQKCERYWPANTEDLFVCEPFIVKCVSEENKGDYITRVLNVTYQSASRTIRQLHYMNWPDHGVPDSIPPILELLQEMRGYQDHEDIPICIHCSAGCGRTGALCAIDYTWNLLKRQCIPENFSIFDLVQDMRTQRPSVVQTKEQYALVYRAVRFLFEHHLDALESSCSPEPEEVNSPPSPITPDFSSDLSDFSETEVEPHIEPGPRLMQPVLCMDAPVTRSHLSQEEPEAMPSSAARRPDDILCAMAVKPPRKLRSPTPDSHDTQSIGQTHTSNSNMHTPDHQTARVTHHITQLPHSRHSSVTDDNTHHVAPCQEITHTQIHLHDSLAQHPVQVTHTPHILQIPLIQQLTHTQQRAHVTQTLVIPHMPYTPPAEPASPQLCVTVEDPYFSPVASPTGVESLAADYCFRPPLLTVNEQPLQHCSQSHTAAVVASASDDEEPPGLPERTPESFILDPNAPTDTGGPPSPAPPLPERTPESFQLLSPDELAMIMNQVKLTDSVGKVGQSSEWSGNTKTSPAVKRSWSRSKSLKVRMSLPAPPPVPLSAPIASPTYRLQESPRSLTPPLPERTPESFIVPTDDEVSRLTKTLLVVQPSNTPGSPPSPAPPLPERTAESFELPLADALSVPGLMSTSLPEHNRRSMLCLREVRGDGQRATRCTSAIFLPDNRSLSLPRNSAPWPTGSPQLTLSVATAPCCKPGEVQLQQCSAQCNSSSINVSANPLADAQQPTVLSGSPLRMTESLSPQQRVGCSSEWAGPSQSKAQDPFMNRSKSVKVKSSKPAPLSVIAPDVAISLEAEGAPAMGASARAPTQPGSAAPENAGTEEGSRKAMTRKKSWKRFISKNKEKSAPPPAQLPPPYSAMAGLRLVFGNRLKKPKGPRTRPESWV</sequence>
<dbReference type="SMART" id="SM00404">
    <property type="entry name" value="PTPc_motif"/>
    <property type="match status" value="1"/>
</dbReference>
<evidence type="ECO:0000256" key="4">
    <source>
        <dbReference type="ARBA" id="ARBA00022553"/>
    </source>
</evidence>
<protein>
    <recommendedName>
        <fullName evidence="2">protein-tyrosine-phosphatase</fullName>
        <ecNumber evidence="2">3.1.3.48</ecNumber>
    </recommendedName>
</protein>
<name>A0AAV6H8U5_9TELE</name>
<dbReference type="AlphaFoldDB" id="A0AAV6H8U5"/>
<dbReference type="SUPFAM" id="SSF52799">
    <property type="entry name" value="(Phosphotyrosine protein) phosphatases II"/>
    <property type="match status" value="1"/>
</dbReference>
<evidence type="ECO:0000256" key="7">
    <source>
        <dbReference type="ARBA" id="ARBA00034734"/>
    </source>
</evidence>
<feature type="region of interest" description="Disordered" evidence="8">
    <location>
        <begin position="876"/>
        <end position="917"/>
    </location>
</feature>
<dbReference type="PROSITE" id="PS50055">
    <property type="entry name" value="TYR_PHOSPHATASE_PTP"/>
    <property type="match status" value="1"/>
</dbReference>
<feature type="compositionally biased region" description="Basic residues" evidence="8">
    <location>
        <begin position="966"/>
        <end position="978"/>
    </location>
</feature>
<dbReference type="InterPro" id="IPR003595">
    <property type="entry name" value="Tyr_Pase_cat"/>
</dbReference>
<evidence type="ECO:0000256" key="8">
    <source>
        <dbReference type="SAM" id="MobiDB-lite"/>
    </source>
</evidence>
<dbReference type="GO" id="GO:0050852">
    <property type="term" value="P:T cell receptor signaling pathway"/>
    <property type="evidence" value="ECO:0007669"/>
    <property type="project" value="TreeGrafter"/>
</dbReference>